<protein>
    <recommendedName>
        <fullName evidence="10">Elongation of very long chain fatty acids protein</fullName>
        <ecNumber evidence="10">2.3.1.199</ecNumber>
    </recommendedName>
    <alternativeName>
        <fullName evidence="10">Very-long-chain 3-oxoacyl-CoA synthase</fullName>
    </alternativeName>
</protein>
<dbReference type="InterPro" id="IPR002076">
    <property type="entry name" value="ELO_fam"/>
</dbReference>
<keyword evidence="3 10" id="KW-0808">Transferase</keyword>
<dbReference type="EMBL" id="UFQT01000065">
    <property type="protein sequence ID" value="SSX19297.1"/>
    <property type="molecule type" value="Genomic_DNA"/>
</dbReference>
<gene>
    <name evidence="11" type="primary">CSON013213</name>
</gene>
<dbReference type="GO" id="GO:0005789">
    <property type="term" value="C:endoplasmic reticulum membrane"/>
    <property type="evidence" value="ECO:0007669"/>
    <property type="project" value="TreeGrafter"/>
</dbReference>
<feature type="transmembrane region" description="Helical" evidence="10">
    <location>
        <begin position="239"/>
        <end position="259"/>
    </location>
</feature>
<dbReference type="GO" id="GO:0042761">
    <property type="term" value="P:very long-chain fatty acid biosynthetic process"/>
    <property type="evidence" value="ECO:0007669"/>
    <property type="project" value="TreeGrafter"/>
</dbReference>
<dbReference type="GO" id="GO:0034625">
    <property type="term" value="P:fatty acid elongation, monounsaturated fatty acid"/>
    <property type="evidence" value="ECO:0007669"/>
    <property type="project" value="TreeGrafter"/>
</dbReference>
<dbReference type="InterPro" id="IPR030457">
    <property type="entry name" value="ELO_CS"/>
</dbReference>
<feature type="transmembrane region" description="Helical" evidence="10">
    <location>
        <begin position="519"/>
        <end position="539"/>
    </location>
</feature>
<dbReference type="OMA" id="WIFIAAR"/>
<sequence length="561" mass="66376">MNSSFPLDYFLEKYERLKIGHSPMVDSWPLFSSPVQVTAILLSYMIFVLYLGPKYMKNRKAYDLKNVIILYNALQVYHNYWMISTAVSHKNFFKFFLNFGCANVTPEEMADIRNEIYRAFWHVSVNKMFDLLDTVFFVLRKKQSHITFLHVHHHVAMVAICWTFAKYYPGQEPTIVGFVNVSVHMVMYTYYLLAALGPEYRKYLWWKKYLTLVQIVQFVTIILYSTASLWLSCDFNRNVVKLIIFEATVNLVLFLNFYFKTYEKARKRERVVICGSLQINQKDILNKNFESISNDTNQVSSEVQNDHNWFLWSSPIPIIGIVIGYLIFVLYIGPKWMKNRAPYNLKHIIIAYNIMQVMHNLYMLWIALTSISLFRVFFSFNCAALTPHEESAWNYDIRHGFWIYTMNKLLDLIDTVFFVLRKKQRHISFLHVYHHSSMPLLAFFFGKYAPGHEPTIVALCNTTIHVMMYSYYLMAAAGPKFRRFLWLKKYITMMQMFQFCLIICYLAMAFFNSCGFNKVVSGLIIAQAGLNLFLFANFYRRAYLNKKQDENNNLIKSHKIE</sequence>
<feature type="transmembrane region" description="Helical" evidence="10">
    <location>
        <begin position="209"/>
        <end position="232"/>
    </location>
</feature>
<dbReference type="PANTHER" id="PTHR11157">
    <property type="entry name" value="FATTY ACID ACYL TRANSFERASE-RELATED"/>
    <property type="match status" value="1"/>
</dbReference>
<evidence type="ECO:0000256" key="10">
    <source>
        <dbReference type="RuleBase" id="RU361115"/>
    </source>
</evidence>
<keyword evidence="9 10" id="KW-0275">Fatty acid biosynthesis</keyword>
<dbReference type="AlphaFoldDB" id="A0A336LS88"/>
<evidence type="ECO:0000256" key="2">
    <source>
        <dbReference type="ARBA" id="ARBA00022516"/>
    </source>
</evidence>
<dbReference type="EC" id="2.3.1.199" evidence="10"/>
<comment type="subcellular location">
    <subcellularLocation>
        <location evidence="1">Membrane</location>
        <topology evidence="1">Multi-pass membrane protein</topology>
    </subcellularLocation>
</comment>
<keyword evidence="6 10" id="KW-1133">Transmembrane helix</keyword>
<dbReference type="GO" id="GO:0034626">
    <property type="term" value="P:fatty acid elongation, polyunsaturated fatty acid"/>
    <property type="evidence" value="ECO:0007669"/>
    <property type="project" value="TreeGrafter"/>
</dbReference>
<feature type="transmembrane region" description="Helical" evidence="10">
    <location>
        <begin position="496"/>
        <end position="513"/>
    </location>
</feature>
<dbReference type="PROSITE" id="PS01188">
    <property type="entry name" value="ELO"/>
    <property type="match status" value="1"/>
</dbReference>
<feature type="transmembrane region" description="Helical" evidence="10">
    <location>
        <begin position="456"/>
        <end position="475"/>
    </location>
</feature>
<comment type="similarity">
    <text evidence="10">Belongs to the ELO family.</text>
</comment>
<evidence type="ECO:0000256" key="5">
    <source>
        <dbReference type="ARBA" id="ARBA00022832"/>
    </source>
</evidence>
<proteinExistence type="inferred from homology"/>
<evidence type="ECO:0000256" key="3">
    <source>
        <dbReference type="ARBA" id="ARBA00022679"/>
    </source>
</evidence>
<dbReference type="GO" id="GO:0009922">
    <property type="term" value="F:fatty acid elongase activity"/>
    <property type="evidence" value="ECO:0007669"/>
    <property type="project" value="UniProtKB-EC"/>
</dbReference>
<evidence type="ECO:0000256" key="6">
    <source>
        <dbReference type="ARBA" id="ARBA00022989"/>
    </source>
</evidence>
<keyword evidence="2 10" id="KW-0444">Lipid biosynthesis</keyword>
<keyword evidence="5 10" id="KW-0276">Fatty acid metabolism</keyword>
<feature type="transmembrane region" description="Helical" evidence="10">
    <location>
        <begin position="361"/>
        <end position="381"/>
    </location>
</feature>
<keyword evidence="7 10" id="KW-0443">Lipid metabolism</keyword>
<evidence type="ECO:0000256" key="4">
    <source>
        <dbReference type="ARBA" id="ARBA00022692"/>
    </source>
</evidence>
<evidence type="ECO:0000313" key="11">
    <source>
        <dbReference type="EMBL" id="SSX19297.1"/>
    </source>
</evidence>
<comment type="catalytic activity">
    <reaction evidence="10">
        <text>a very-long-chain acyl-CoA + malonyl-CoA + H(+) = a very-long-chain 3-oxoacyl-CoA + CO2 + CoA</text>
        <dbReference type="Rhea" id="RHEA:32727"/>
        <dbReference type="ChEBI" id="CHEBI:15378"/>
        <dbReference type="ChEBI" id="CHEBI:16526"/>
        <dbReference type="ChEBI" id="CHEBI:57287"/>
        <dbReference type="ChEBI" id="CHEBI:57384"/>
        <dbReference type="ChEBI" id="CHEBI:90725"/>
        <dbReference type="ChEBI" id="CHEBI:90736"/>
        <dbReference type="EC" id="2.3.1.199"/>
    </reaction>
</comment>
<keyword evidence="8 10" id="KW-0472">Membrane</keyword>
<dbReference type="Pfam" id="PF01151">
    <property type="entry name" value="ELO"/>
    <property type="match status" value="2"/>
</dbReference>
<dbReference type="GO" id="GO:0030148">
    <property type="term" value="P:sphingolipid biosynthetic process"/>
    <property type="evidence" value="ECO:0007669"/>
    <property type="project" value="TreeGrafter"/>
</dbReference>
<dbReference type="VEuPathDB" id="VectorBase:CSON013213"/>
<feature type="transmembrane region" description="Helical" evidence="10">
    <location>
        <begin position="309"/>
        <end position="332"/>
    </location>
</feature>
<organism evidence="11">
    <name type="scientific">Culicoides sonorensis</name>
    <name type="common">Biting midge</name>
    <dbReference type="NCBI Taxonomy" id="179676"/>
    <lineage>
        <taxon>Eukaryota</taxon>
        <taxon>Metazoa</taxon>
        <taxon>Ecdysozoa</taxon>
        <taxon>Arthropoda</taxon>
        <taxon>Hexapoda</taxon>
        <taxon>Insecta</taxon>
        <taxon>Pterygota</taxon>
        <taxon>Neoptera</taxon>
        <taxon>Endopterygota</taxon>
        <taxon>Diptera</taxon>
        <taxon>Nematocera</taxon>
        <taxon>Chironomoidea</taxon>
        <taxon>Ceratopogonidae</taxon>
        <taxon>Ceratopogoninae</taxon>
        <taxon>Culicoides</taxon>
        <taxon>Monoculicoides</taxon>
    </lineage>
</organism>
<accession>A0A336LS88</accession>
<comment type="caution">
    <text evidence="10">Lacks conserved residue(s) required for the propagation of feature annotation.</text>
</comment>
<feature type="transmembrane region" description="Helical" evidence="10">
    <location>
        <begin position="175"/>
        <end position="197"/>
    </location>
</feature>
<dbReference type="PANTHER" id="PTHR11157:SF103">
    <property type="entry name" value="ELONGATION OF VERY LONG CHAIN FATTY ACIDS PROTEIN"/>
    <property type="match status" value="1"/>
</dbReference>
<dbReference type="GO" id="GO:0019367">
    <property type="term" value="P:fatty acid elongation, saturated fatty acid"/>
    <property type="evidence" value="ECO:0007669"/>
    <property type="project" value="TreeGrafter"/>
</dbReference>
<feature type="transmembrane region" description="Helical" evidence="10">
    <location>
        <begin position="31"/>
        <end position="51"/>
    </location>
</feature>
<evidence type="ECO:0000256" key="8">
    <source>
        <dbReference type="ARBA" id="ARBA00023136"/>
    </source>
</evidence>
<name>A0A336LS88_CULSO</name>
<keyword evidence="4 10" id="KW-0812">Transmembrane</keyword>
<evidence type="ECO:0000256" key="1">
    <source>
        <dbReference type="ARBA" id="ARBA00004141"/>
    </source>
</evidence>
<reference evidence="11" key="1">
    <citation type="submission" date="2018-07" db="EMBL/GenBank/DDBJ databases">
        <authorList>
            <person name="Quirk P.G."/>
            <person name="Krulwich T.A."/>
        </authorList>
    </citation>
    <scope>NUCLEOTIDE SEQUENCE</scope>
</reference>
<evidence type="ECO:0000256" key="9">
    <source>
        <dbReference type="ARBA" id="ARBA00023160"/>
    </source>
</evidence>
<evidence type="ECO:0000256" key="7">
    <source>
        <dbReference type="ARBA" id="ARBA00023098"/>
    </source>
</evidence>
<feature type="transmembrane region" description="Helical" evidence="10">
    <location>
        <begin position="432"/>
        <end position="450"/>
    </location>
</feature>